<feature type="signal peptide" evidence="1">
    <location>
        <begin position="1"/>
        <end position="21"/>
    </location>
</feature>
<evidence type="ECO:0000313" key="2">
    <source>
        <dbReference type="EMBL" id="GIJ43432.1"/>
    </source>
</evidence>
<accession>A0A8J3YFR9</accession>
<dbReference type="SUPFAM" id="SSF63737">
    <property type="entry name" value="Leukotriene A4 hydrolase N-terminal domain"/>
    <property type="match status" value="1"/>
</dbReference>
<organism evidence="2 3">
    <name type="scientific">Virgisporangium aliadipatigenens</name>
    <dbReference type="NCBI Taxonomy" id="741659"/>
    <lineage>
        <taxon>Bacteria</taxon>
        <taxon>Bacillati</taxon>
        <taxon>Actinomycetota</taxon>
        <taxon>Actinomycetes</taxon>
        <taxon>Micromonosporales</taxon>
        <taxon>Micromonosporaceae</taxon>
        <taxon>Virgisporangium</taxon>
    </lineage>
</organism>
<reference evidence="2" key="1">
    <citation type="submission" date="2021-01" db="EMBL/GenBank/DDBJ databases">
        <title>Whole genome shotgun sequence of Virgisporangium aliadipatigenens NBRC 105644.</title>
        <authorList>
            <person name="Komaki H."/>
            <person name="Tamura T."/>
        </authorList>
    </citation>
    <scope>NUCLEOTIDE SEQUENCE</scope>
    <source>
        <strain evidence="2">NBRC 105644</strain>
    </source>
</reference>
<gene>
    <name evidence="2" type="ORF">Val02_03180</name>
</gene>
<name>A0A8J3YFR9_9ACTN</name>
<dbReference type="Gene3D" id="1.10.390.10">
    <property type="entry name" value="Neutral Protease Domain 2"/>
    <property type="match status" value="1"/>
</dbReference>
<evidence type="ECO:0000256" key="1">
    <source>
        <dbReference type="SAM" id="SignalP"/>
    </source>
</evidence>
<dbReference type="Gene3D" id="2.60.40.1730">
    <property type="entry name" value="tricorn interacting facor f3 domain"/>
    <property type="match status" value="1"/>
</dbReference>
<dbReference type="Proteomes" id="UP000619260">
    <property type="component" value="Unassembled WGS sequence"/>
</dbReference>
<dbReference type="AlphaFoldDB" id="A0A8J3YFR9"/>
<feature type="chain" id="PRO_5035184323" evidence="1">
    <location>
        <begin position="22"/>
        <end position="447"/>
    </location>
</feature>
<evidence type="ECO:0000313" key="3">
    <source>
        <dbReference type="Proteomes" id="UP000619260"/>
    </source>
</evidence>
<dbReference type="SUPFAM" id="SSF55486">
    <property type="entry name" value="Metalloproteases ('zincins'), catalytic domain"/>
    <property type="match status" value="1"/>
</dbReference>
<proteinExistence type="predicted"/>
<dbReference type="InterPro" id="IPR042097">
    <property type="entry name" value="Aminopeptidase_N-like_N_sf"/>
</dbReference>
<sequence length="447" mass="47673">MLFVAATVLSAAAFGVGTSFGADEPAGGGAFDVGAYDIAMTYRPESGTLRAVAVVDATAIARLDRFALHLSGPAVRAVTVNAKPATFAREGAEELVIVPARPLAPGAPLRVRVEYEGTPGAGWLPTVSGGATAFQGSSGAWFPAHEDAHDRADFRLTATVPPGWGVVSVGREEPVPQGATAAVFRWSEPNVDPAHLAVSVDRFAFERSTLADGTPVVDAYAPGLREATAPLAHRLPEILDFLAGRFGRYPFRAAGNVFTHVNDDGPATAPQTRPVYLGAGNARFMTLDAVVHEQAHQWYGVSAAANGPADACLAECFAVYATWLWNEAKDGADLDARYRSQVEEKKDDAGFWQELYRPGTAPGIGMYGKGPLALHALRRYVGEAAFGRLLAQWPREHRAGYADWPMFEAFAQRVVGRDLSGFLAAWFRAAGVPAEEYLRPVPGLRRG</sequence>
<dbReference type="RefSeq" id="WP_203897014.1">
    <property type="nucleotide sequence ID" value="NZ_BOPF01000002.1"/>
</dbReference>
<keyword evidence="1" id="KW-0732">Signal</keyword>
<dbReference type="EMBL" id="BOPF01000002">
    <property type="protein sequence ID" value="GIJ43432.1"/>
    <property type="molecule type" value="Genomic_DNA"/>
</dbReference>
<dbReference type="InterPro" id="IPR027268">
    <property type="entry name" value="Peptidase_M4/M1_CTD_sf"/>
</dbReference>
<keyword evidence="3" id="KW-1185">Reference proteome</keyword>
<comment type="caution">
    <text evidence="2">The sequence shown here is derived from an EMBL/GenBank/DDBJ whole genome shotgun (WGS) entry which is preliminary data.</text>
</comment>
<protein>
    <submittedName>
        <fullName evidence="2">Peptidase</fullName>
    </submittedName>
</protein>